<organism evidence="1 2">
    <name type="scientific">Candidatus Woesebacteria bacterium GW2011_GWA2_33_28</name>
    <dbReference type="NCBI Taxonomy" id="1618561"/>
    <lineage>
        <taxon>Bacteria</taxon>
        <taxon>Candidatus Woeseibacteriota</taxon>
    </lineage>
</organism>
<protein>
    <submittedName>
        <fullName evidence="1">Uncharacterized protein</fullName>
    </submittedName>
</protein>
<comment type="caution">
    <text evidence="1">The sequence shown here is derived from an EMBL/GenBank/DDBJ whole genome shotgun (WGS) entry which is preliminary data.</text>
</comment>
<evidence type="ECO:0000313" key="2">
    <source>
        <dbReference type="Proteomes" id="UP000033995"/>
    </source>
</evidence>
<dbReference type="AlphaFoldDB" id="A0A0G0CY01"/>
<gene>
    <name evidence="1" type="ORF">UR38_C0001G0053</name>
</gene>
<proteinExistence type="predicted"/>
<evidence type="ECO:0000313" key="1">
    <source>
        <dbReference type="EMBL" id="KKP48257.1"/>
    </source>
</evidence>
<accession>A0A0G0CY01</accession>
<reference evidence="1 2" key="1">
    <citation type="journal article" date="2015" name="Nature">
        <title>rRNA introns, odd ribosomes, and small enigmatic genomes across a large radiation of phyla.</title>
        <authorList>
            <person name="Brown C.T."/>
            <person name="Hug L.A."/>
            <person name="Thomas B.C."/>
            <person name="Sharon I."/>
            <person name="Castelle C.J."/>
            <person name="Singh A."/>
            <person name="Wilkins M.J."/>
            <person name="Williams K.H."/>
            <person name="Banfield J.F."/>
        </authorList>
    </citation>
    <scope>NUCLEOTIDE SEQUENCE [LARGE SCALE GENOMIC DNA]</scope>
</reference>
<name>A0A0G0CY01_9BACT</name>
<sequence>MAVDNELNELQKQAIAKVTESISEDGMVVLDTGNNWFLRVDPLHPEKSEWYTTVVQGDPNAAKKIHSAYMHQGPPYKQLVFVENDLDSETKTVGGIQPLICVDAEGKSFVAVQYKQRHNGVVAEAFRKAWSRPEEQTQILAEGGEVTNYKDIDLGRGLANDARLVGPDDKLAQIVYELTVVKGGTRLPEIDKGNWMPVEEFLMTTREHMGKGVVAIAGLRSLFPVSIENMNEQAVRLPALIKEWSE</sequence>
<dbReference type="EMBL" id="LBOZ01000001">
    <property type="protein sequence ID" value="KKP48257.1"/>
    <property type="molecule type" value="Genomic_DNA"/>
</dbReference>
<dbReference type="Proteomes" id="UP000033995">
    <property type="component" value="Unassembled WGS sequence"/>
</dbReference>